<name>A0A8T1WA63_9STRA</name>
<accession>A0A8T1WA63</accession>
<dbReference type="EMBL" id="JAGDFM010000026">
    <property type="protein sequence ID" value="KAG7390892.1"/>
    <property type="molecule type" value="Genomic_DNA"/>
</dbReference>
<keyword evidence="2" id="KW-1185">Reference proteome</keyword>
<dbReference type="OrthoDB" id="128786at2759"/>
<sequence length="171" mass="18953">MEAITNQLAQFSLGEVQRPGVSSSYALLMRKVLAMTLEMRTFPCLVLERPDAMNNEFTQRRVSRDVTQFSAKGKRCLVRLKEQWALRFRGLDESEIKAMLLDPRIKSKASEIIDDAAVLARVGHEIPQEHATIFKLIATSTAAKDTPNHVSFSGSDLFHVDSDASSAIGGC</sequence>
<proteinExistence type="predicted"/>
<reference evidence="1" key="1">
    <citation type="submission" date="2021-02" db="EMBL/GenBank/DDBJ databases">
        <authorList>
            <person name="Palmer J.M."/>
        </authorList>
    </citation>
    <scope>NUCLEOTIDE SEQUENCE</scope>
    <source>
        <strain evidence="1">SCRP734</strain>
    </source>
</reference>
<evidence type="ECO:0000313" key="1">
    <source>
        <dbReference type="EMBL" id="KAG7390892.1"/>
    </source>
</evidence>
<organism evidence="1 2">
    <name type="scientific">Phytophthora pseudosyringae</name>
    <dbReference type="NCBI Taxonomy" id="221518"/>
    <lineage>
        <taxon>Eukaryota</taxon>
        <taxon>Sar</taxon>
        <taxon>Stramenopiles</taxon>
        <taxon>Oomycota</taxon>
        <taxon>Peronosporomycetes</taxon>
        <taxon>Peronosporales</taxon>
        <taxon>Peronosporaceae</taxon>
        <taxon>Phytophthora</taxon>
    </lineage>
</organism>
<gene>
    <name evidence="1" type="ORF">PHYPSEUDO_006376</name>
</gene>
<dbReference type="Proteomes" id="UP000694044">
    <property type="component" value="Unassembled WGS sequence"/>
</dbReference>
<protein>
    <submittedName>
        <fullName evidence="1">Uncharacterized protein</fullName>
    </submittedName>
</protein>
<evidence type="ECO:0000313" key="2">
    <source>
        <dbReference type="Proteomes" id="UP000694044"/>
    </source>
</evidence>
<comment type="caution">
    <text evidence="1">The sequence shown here is derived from an EMBL/GenBank/DDBJ whole genome shotgun (WGS) entry which is preliminary data.</text>
</comment>
<dbReference type="AlphaFoldDB" id="A0A8T1WA63"/>